<organism evidence="1 2">
    <name type="scientific">Nocardia bovistercoris</name>
    <dbReference type="NCBI Taxonomy" id="2785916"/>
    <lineage>
        <taxon>Bacteria</taxon>
        <taxon>Bacillati</taxon>
        <taxon>Actinomycetota</taxon>
        <taxon>Actinomycetes</taxon>
        <taxon>Mycobacteriales</taxon>
        <taxon>Nocardiaceae</taxon>
        <taxon>Nocardia</taxon>
    </lineage>
</organism>
<keyword evidence="2" id="KW-1185">Reference proteome</keyword>
<protein>
    <submittedName>
        <fullName evidence="1">Uncharacterized protein</fullName>
    </submittedName>
</protein>
<dbReference type="Proteomes" id="UP000655751">
    <property type="component" value="Unassembled WGS sequence"/>
</dbReference>
<dbReference type="EMBL" id="JADMLG010000002">
    <property type="protein sequence ID" value="MBH0775826.1"/>
    <property type="molecule type" value="Genomic_DNA"/>
</dbReference>
<evidence type="ECO:0000313" key="2">
    <source>
        <dbReference type="Proteomes" id="UP000655751"/>
    </source>
</evidence>
<name>A0A931I7R6_9NOCA</name>
<evidence type="ECO:0000313" key="1">
    <source>
        <dbReference type="EMBL" id="MBH0775826.1"/>
    </source>
</evidence>
<reference evidence="1" key="1">
    <citation type="submission" date="2020-11" db="EMBL/GenBank/DDBJ databases">
        <title>Nocardia NEAU-351.nov., a novel actinomycete isolated from the cow dung.</title>
        <authorList>
            <person name="Zhang X."/>
        </authorList>
    </citation>
    <scope>NUCLEOTIDE SEQUENCE</scope>
    <source>
        <strain evidence="1">NEAU-351</strain>
    </source>
</reference>
<sequence length="95" mass="10610">MNGADQGTAAMVLRGVRAAVELLWALSPSGRRRFVLELRAAVDGALREAVLSRPEDFGVAHRITHELDCYEWHYVTDANFGSARADTWRDPLSNR</sequence>
<proteinExistence type="predicted"/>
<accession>A0A931I7R6</accession>
<dbReference type="RefSeq" id="WP_196148147.1">
    <property type="nucleotide sequence ID" value="NZ_JADMLG010000002.1"/>
</dbReference>
<dbReference type="AlphaFoldDB" id="A0A931I7R6"/>
<gene>
    <name evidence="1" type="ORF">IT779_05950</name>
</gene>
<comment type="caution">
    <text evidence="1">The sequence shown here is derived from an EMBL/GenBank/DDBJ whole genome shotgun (WGS) entry which is preliminary data.</text>
</comment>